<keyword evidence="1" id="KW-0472">Membrane</keyword>
<dbReference type="PANTHER" id="PTHR34220">
    <property type="entry name" value="SENSOR HISTIDINE KINASE YPDA"/>
    <property type="match status" value="1"/>
</dbReference>
<dbReference type="EMBL" id="CP081150">
    <property type="protein sequence ID" value="QZA79276.1"/>
    <property type="molecule type" value="Genomic_DNA"/>
</dbReference>
<keyword evidence="1" id="KW-1133">Transmembrane helix</keyword>
<feature type="transmembrane region" description="Helical" evidence="1">
    <location>
        <begin position="43"/>
        <end position="68"/>
    </location>
</feature>
<dbReference type="PANTHER" id="PTHR34220:SF9">
    <property type="entry name" value="SIGNAL TRANSDUCTION HISTIDINE KINASE INTERNAL REGION DOMAIN-CONTAINING PROTEIN"/>
    <property type="match status" value="1"/>
</dbReference>
<dbReference type="SUPFAM" id="SSF55874">
    <property type="entry name" value="ATPase domain of HSP90 chaperone/DNA topoisomerase II/histidine kinase"/>
    <property type="match status" value="1"/>
</dbReference>
<dbReference type="Pfam" id="PF02518">
    <property type="entry name" value="HATPase_c"/>
    <property type="match status" value="1"/>
</dbReference>
<dbReference type="Gene3D" id="3.30.565.10">
    <property type="entry name" value="Histidine kinase-like ATPase, C-terminal domain"/>
    <property type="match status" value="1"/>
</dbReference>
<gene>
    <name evidence="3" type="ORF">K4H28_07740</name>
</gene>
<organism evidence="3 4">
    <name type="scientific">Deefgea tanakiae</name>
    <dbReference type="NCBI Taxonomy" id="2865840"/>
    <lineage>
        <taxon>Bacteria</taxon>
        <taxon>Pseudomonadati</taxon>
        <taxon>Pseudomonadota</taxon>
        <taxon>Betaproteobacteria</taxon>
        <taxon>Neisseriales</taxon>
        <taxon>Chitinibacteraceae</taxon>
        <taxon>Deefgea</taxon>
    </lineage>
</organism>
<dbReference type="InterPro" id="IPR036890">
    <property type="entry name" value="HATPase_C_sf"/>
</dbReference>
<feature type="transmembrane region" description="Helical" evidence="1">
    <location>
        <begin position="20"/>
        <end position="37"/>
    </location>
</feature>
<accession>A0ABX8Z9M5</accession>
<feature type="domain" description="Histidine kinase/HSP90-like ATPase" evidence="2">
    <location>
        <begin position="254"/>
        <end position="351"/>
    </location>
</feature>
<protein>
    <submittedName>
        <fullName evidence="3">Histidine kinase</fullName>
    </submittedName>
</protein>
<dbReference type="SMART" id="SM00387">
    <property type="entry name" value="HATPase_c"/>
    <property type="match status" value="1"/>
</dbReference>
<dbReference type="InterPro" id="IPR050640">
    <property type="entry name" value="Bact_2-comp_sensor_kinase"/>
</dbReference>
<dbReference type="InterPro" id="IPR003594">
    <property type="entry name" value="HATPase_dom"/>
</dbReference>
<dbReference type="InterPro" id="IPR010559">
    <property type="entry name" value="Sig_transdc_His_kin_internal"/>
</dbReference>
<sequence length="353" mass="39149">MKKDSLRQHDIMFCNWRTDLPLMLGVNLVIALLLTLIDERTTFIDNLIISNCIGFSIWAVNSILGYLLADKITWPWRMALALPISLLLGFKLGAIFGASDVLAILLRTPEFAWRWVAIAVLVSTCASAFFIVLFYAQKYRAQLEVERRLAAEAQQAETAAQLAMLQAQIEPHFLFNTLANLQSLIASDPAMAQTMLNHLNDYLRASLKRTRQAATTLAEELDLVGALLAIQRIRLGERLHYAIHVPDELRQAKLPPLLLQPLVENALEHGIEPAIAGGRVEIAAQRDGAKLRIRVVDTGLGFNLNQAGEVGIGLANVRARLSKLYGVDAELVLSPNQPHGVMAELIFPYESME</sequence>
<keyword evidence="3" id="KW-0418">Kinase</keyword>
<name>A0ABX8Z9M5_9NEIS</name>
<feature type="transmembrane region" description="Helical" evidence="1">
    <location>
        <begin position="80"/>
        <end position="106"/>
    </location>
</feature>
<dbReference type="Pfam" id="PF06580">
    <property type="entry name" value="His_kinase"/>
    <property type="match status" value="1"/>
</dbReference>
<keyword evidence="3" id="KW-0808">Transferase</keyword>
<dbReference type="Proteomes" id="UP000825679">
    <property type="component" value="Chromosome"/>
</dbReference>
<dbReference type="RefSeq" id="WP_221007795.1">
    <property type="nucleotide sequence ID" value="NZ_CP081150.1"/>
</dbReference>
<evidence type="ECO:0000313" key="3">
    <source>
        <dbReference type="EMBL" id="QZA79276.1"/>
    </source>
</evidence>
<feature type="transmembrane region" description="Helical" evidence="1">
    <location>
        <begin position="112"/>
        <end position="136"/>
    </location>
</feature>
<reference evidence="3 4" key="1">
    <citation type="submission" date="2021-08" db="EMBL/GenBank/DDBJ databases">
        <title>complete genome sequencing of Deefgea sp. D25.</title>
        <authorList>
            <person name="Bae J.-W."/>
            <person name="Gim D.-H."/>
        </authorList>
    </citation>
    <scope>NUCLEOTIDE SEQUENCE [LARGE SCALE GENOMIC DNA]</scope>
    <source>
        <strain evidence="3 4">D25</strain>
    </source>
</reference>
<proteinExistence type="predicted"/>
<evidence type="ECO:0000256" key="1">
    <source>
        <dbReference type="SAM" id="Phobius"/>
    </source>
</evidence>
<dbReference type="GO" id="GO:0016301">
    <property type="term" value="F:kinase activity"/>
    <property type="evidence" value="ECO:0007669"/>
    <property type="project" value="UniProtKB-KW"/>
</dbReference>
<keyword evidence="1" id="KW-0812">Transmembrane</keyword>
<evidence type="ECO:0000259" key="2">
    <source>
        <dbReference type="SMART" id="SM00387"/>
    </source>
</evidence>
<keyword evidence="4" id="KW-1185">Reference proteome</keyword>
<evidence type="ECO:0000313" key="4">
    <source>
        <dbReference type="Proteomes" id="UP000825679"/>
    </source>
</evidence>